<evidence type="ECO:0000313" key="1">
    <source>
        <dbReference type="EMBL" id="KAI0058413.1"/>
    </source>
</evidence>
<gene>
    <name evidence="1" type="ORF">BV25DRAFT_1830063</name>
</gene>
<name>A0ACB8SQB5_9AGAM</name>
<sequence>MSSAIITLYDIPGTATADVAWSPNTWRTRFVQAKLVELMSSPLRTIRYVLHIKGLAYKTVWVEYPDVEPAMKKLGAQPTGIWSVPRDGEPLYTLPVIHDSATDAIVADSLQIALYLDAQYPDTPQLLPPPSRALQIALHETFVAPHLLTPTIKLLITRIARQLNPRSEEYFRQTRVPMFGMPLEDVAREQEQRKALVTELTTAMVELGKWKGEFSYLGGQDVIYADVMVAANLQWLRRVGDKAEWESVRGAITDKWGEFMEAFSKWDVISE</sequence>
<comment type="caution">
    <text evidence="1">The sequence shown here is derived from an EMBL/GenBank/DDBJ whole genome shotgun (WGS) entry which is preliminary data.</text>
</comment>
<reference evidence="1" key="1">
    <citation type="submission" date="2021-03" db="EMBL/GenBank/DDBJ databases">
        <authorList>
            <consortium name="DOE Joint Genome Institute"/>
            <person name="Ahrendt S."/>
            <person name="Looney B.P."/>
            <person name="Miyauchi S."/>
            <person name="Morin E."/>
            <person name="Drula E."/>
            <person name="Courty P.E."/>
            <person name="Chicoki N."/>
            <person name="Fauchery L."/>
            <person name="Kohler A."/>
            <person name="Kuo A."/>
            <person name="Labutti K."/>
            <person name="Pangilinan J."/>
            <person name="Lipzen A."/>
            <person name="Riley R."/>
            <person name="Andreopoulos W."/>
            <person name="He G."/>
            <person name="Johnson J."/>
            <person name="Barry K.W."/>
            <person name="Grigoriev I.V."/>
            <person name="Nagy L."/>
            <person name="Hibbett D."/>
            <person name="Henrissat B."/>
            <person name="Matheny P.B."/>
            <person name="Labbe J."/>
            <person name="Martin F."/>
        </authorList>
    </citation>
    <scope>NUCLEOTIDE SEQUENCE</scope>
    <source>
        <strain evidence="1">HHB10654</strain>
    </source>
</reference>
<dbReference type="Proteomes" id="UP000814140">
    <property type="component" value="Unassembled WGS sequence"/>
</dbReference>
<reference evidence="1" key="2">
    <citation type="journal article" date="2022" name="New Phytol.">
        <title>Evolutionary transition to the ectomycorrhizal habit in the genomes of a hyperdiverse lineage of mushroom-forming fungi.</title>
        <authorList>
            <person name="Looney B."/>
            <person name="Miyauchi S."/>
            <person name="Morin E."/>
            <person name="Drula E."/>
            <person name="Courty P.E."/>
            <person name="Kohler A."/>
            <person name="Kuo A."/>
            <person name="LaButti K."/>
            <person name="Pangilinan J."/>
            <person name="Lipzen A."/>
            <person name="Riley R."/>
            <person name="Andreopoulos W."/>
            <person name="He G."/>
            <person name="Johnson J."/>
            <person name="Nolan M."/>
            <person name="Tritt A."/>
            <person name="Barry K.W."/>
            <person name="Grigoriev I.V."/>
            <person name="Nagy L.G."/>
            <person name="Hibbett D."/>
            <person name="Henrissat B."/>
            <person name="Matheny P.B."/>
            <person name="Labbe J."/>
            <person name="Martin F.M."/>
        </authorList>
    </citation>
    <scope>NUCLEOTIDE SEQUENCE</scope>
    <source>
        <strain evidence="1">HHB10654</strain>
    </source>
</reference>
<keyword evidence="2" id="KW-1185">Reference proteome</keyword>
<dbReference type="EMBL" id="MU277235">
    <property type="protein sequence ID" value="KAI0058413.1"/>
    <property type="molecule type" value="Genomic_DNA"/>
</dbReference>
<evidence type="ECO:0000313" key="2">
    <source>
        <dbReference type="Proteomes" id="UP000814140"/>
    </source>
</evidence>
<organism evidence="1 2">
    <name type="scientific">Artomyces pyxidatus</name>
    <dbReference type="NCBI Taxonomy" id="48021"/>
    <lineage>
        <taxon>Eukaryota</taxon>
        <taxon>Fungi</taxon>
        <taxon>Dikarya</taxon>
        <taxon>Basidiomycota</taxon>
        <taxon>Agaricomycotina</taxon>
        <taxon>Agaricomycetes</taxon>
        <taxon>Russulales</taxon>
        <taxon>Auriscalpiaceae</taxon>
        <taxon>Artomyces</taxon>
    </lineage>
</organism>
<proteinExistence type="predicted"/>
<protein>
    <submittedName>
        <fullName evidence="1">Uncharacterized protein</fullName>
    </submittedName>
</protein>
<accession>A0ACB8SQB5</accession>